<keyword evidence="1" id="KW-0804">Transcription</keyword>
<reference evidence="1 2" key="2">
    <citation type="journal article" date="2017" name="Front. Plant Sci.">
        <title>Gene Classification and Mining of Molecular Markers Useful in Red Clover (Trifolium pratense) Breeding.</title>
        <authorList>
            <person name="Istvanek J."/>
            <person name="Dluhosova J."/>
            <person name="Dluhos P."/>
            <person name="Patkova L."/>
            <person name="Nedelnik J."/>
            <person name="Repkova J."/>
        </authorList>
    </citation>
    <scope>NUCLEOTIDE SEQUENCE [LARGE SCALE GENOMIC DNA]</scope>
    <source>
        <strain evidence="2">cv. Tatra</strain>
        <tissue evidence="1">Young leaves</tissue>
    </source>
</reference>
<evidence type="ECO:0000313" key="1">
    <source>
        <dbReference type="EMBL" id="PNY18122.1"/>
    </source>
</evidence>
<protein>
    <submittedName>
        <fullName evidence="1">DNA-directed RNA polymerase d subunit 1-like protein</fullName>
    </submittedName>
</protein>
<dbReference type="AlphaFoldDB" id="A0A2K3PS55"/>
<gene>
    <name evidence="1" type="ORF">L195_g014879</name>
</gene>
<dbReference type="PANTHER" id="PTHR33415">
    <property type="entry name" value="PROTEIN EMBRYO DEFECTIVE 514"/>
    <property type="match status" value="1"/>
</dbReference>
<dbReference type="GO" id="GO:0000428">
    <property type="term" value="C:DNA-directed RNA polymerase complex"/>
    <property type="evidence" value="ECO:0007669"/>
    <property type="project" value="UniProtKB-KW"/>
</dbReference>
<dbReference type="GO" id="GO:1901259">
    <property type="term" value="P:chloroplast rRNA processing"/>
    <property type="evidence" value="ECO:0007669"/>
    <property type="project" value="TreeGrafter"/>
</dbReference>
<keyword evidence="1" id="KW-0240">DNA-directed RNA polymerase</keyword>
<accession>A0A2K3PS55</accession>
<name>A0A2K3PS55_TRIPR</name>
<dbReference type="GO" id="GO:0009507">
    <property type="term" value="C:chloroplast"/>
    <property type="evidence" value="ECO:0007669"/>
    <property type="project" value="TreeGrafter"/>
</dbReference>
<reference evidence="1 2" key="1">
    <citation type="journal article" date="2014" name="Am. J. Bot.">
        <title>Genome assembly and annotation for red clover (Trifolium pratense; Fabaceae).</title>
        <authorList>
            <person name="Istvanek J."/>
            <person name="Jaros M."/>
            <person name="Krenek A."/>
            <person name="Repkova J."/>
        </authorList>
    </citation>
    <scope>NUCLEOTIDE SEQUENCE [LARGE SCALE GENOMIC DNA]</scope>
    <source>
        <strain evidence="2">cv. Tatra</strain>
        <tissue evidence="1">Young leaves</tissue>
    </source>
</reference>
<evidence type="ECO:0000313" key="2">
    <source>
        <dbReference type="Proteomes" id="UP000236291"/>
    </source>
</evidence>
<dbReference type="ExpressionAtlas" id="A0A2K3PS55">
    <property type="expression patterns" value="baseline"/>
</dbReference>
<organism evidence="1 2">
    <name type="scientific">Trifolium pratense</name>
    <name type="common">Red clover</name>
    <dbReference type="NCBI Taxonomy" id="57577"/>
    <lineage>
        <taxon>Eukaryota</taxon>
        <taxon>Viridiplantae</taxon>
        <taxon>Streptophyta</taxon>
        <taxon>Embryophyta</taxon>
        <taxon>Tracheophyta</taxon>
        <taxon>Spermatophyta</taxon>
        <taxon>Magnoliopsida</taxon>
        <taxon>eudicotyledons</taxon>
        <taxon>Gunneridae</taxon>
        <taxon>Pentapetalae</taxon>
        <taxon>rosids</taxon>
        <taxon>fabids</taxon>
        <taxon>Fabales</taxon>
        <taxon>Fabaceae</taxon>
        <taxon>Papilionoideae</taxon>
        <taxon>50 kb inversion clade</taxon>
        <taxon>NPAAA clade</taxon>
        <taxon>Hologalegina</taxon>
        <taxon>IRL clade</taxon>
        <taxon>Trifolieae</taxon>
        <taxon>Trifolium</taxon>
    </lineage>
</organism>
<dbReference type="EMBL" id="ASHM01009976">
    <property type="protein sequence ID" value="PNY18122.1"/>
    <property type="molecule type" value="Genomic_DNA"/>
</dbReference>
<feature type="non-terminal residue" evidence="1">
    <location>
        <position position="1"/>
    </location>
</feature>
<dbReference type="GO" id="GO:0009658">
    <property type="term" value="P:chloroplast organization"/>
    <property type="evidence" value="ECO:0007669"/>
    <property type="project" value="TreeGrafter"/>
</dbReference>
<dbReference type="PANTHER" id="PTHR33415:SF21">
    <property type="entry name" value="OS04G0572600 PROTEIN"/>
    <property type="match status" value="1"/>
</dbReference>
<sequence>VGWHPEFTDRRCFFIIRKDGTVEDFSYRKCILGALDIVDPEKSKIQKNKWSGNNEMEAKKWSGSDEMEAKKWSGNYDKEAKKWSRNYDKEAKKWSGNNDIEVTGI</sequence>
<dbReference type="InterPro" id="IPR044673">
    <property type="entry name" value="DCL-like"/>
</dbReference>
<dbReference type="Proteomes" id="UP000236291">
    <property type="component" value="Unassembled WGS sequence"/>
</dbReference>
<comment type="caution">
    <text evidence="1">The sequence shown here is derived from an EMBL/GenBank/DDBJ whole genome shotgun (WGS) entry which is preliminary data.</text>
</comment>
<proteinExistence type="predicted"/>
<dbReference type="Gene3D" id="3.10.450.40">
    <property type="match status" value="1"/>
</dbReference>
<dbReference type="Pfam" id="PF11523">
    <property type="entry name" value="DUF3223"/>
    <property type="match status" value="1"/>
</dbReference>